<gene>
    <name evidence="4" type="ORF">SAMN04489841_4093</name>
</gene>
<evidence type="ECO:0000259" key="3">
    <source>
        <dbReference type="Pfam" id="PF09851"/>
    </source>
</evidence>
<feature type="transmembrane region" description="Helical" evidence="2">
    <location>
        <begin position="17"/>
        <end position="36"/>
    </location>
</feature>
<feature type="domain" description="SHOCT" evidence="3">
    <location>
        <begin position="90"/>
        <end position="117"/>
    </location>
</feature>
<dbReference type="InterPro" id="IPR018649">
    <property type="entry name" value="SHOCT"/>
</dbReference>
<accession>A0A1H9Q5S6</accession>
<dbReference type="Pfam" id="PF09851">
    <property type="entry name" value="SHOCT"/>
    <property type="match status" value="1"/>
</dbReference>
<dbReference type="RefSeq" id="WP_090621130.1">
    <property type="nucleotide sequence ID" value="NZ_FOFD01000006.1"/>
</dbReference>
<sequence length="134" mass="14182">MDELVHRYAPEHPAGRTAVAIVASLIGVPTLVLGLVGLSGNAAAGILLSAIGIATLTVAGQLTRGVVRQATAASRASPTGERTDDVSVEDPVETLQRRYAEGEIGDEEFHHRLDRLLESDEEDRSTAGESRLLE</sequence>
<keyword evidence="2" id="KW-0472">Membrane</keyword>
<evidence type="ECO:0000313" key="5">
    <source>
        <dbReference type="Proteomes" id="UP000199114"/>
    </source>
</evidence>
<name>A0A1H9Q5S6_9EURY</name>
<evidence type="ECO:0000256" key="1">
    <source>
        <dbReference type="SAM" id="MobiDB-lite"/>
    </source>
</evidence>
<keyword evidence="2" id="KW-1133">Transmembrane helix</keyword>
<feature type="transmembrane region" description="Helical" evidence="2">
    <location>
        <begin position="42"/>
        <end position="59"/>
    </location>
</feature>
<organism evidence="4 5">
    <name type="scientific">Natrinema salaciae</name>
    <dbReference type="NCBI Taxonomy" id="1186196"/>
    <lineage>
        <taxon>Archaea</taxon>
        <taxon>Methanobacteriati</taxon>
        <taxon>Methanobacteriota</taxon>
        <taxon>Stenosarchaea group</taxon>
        <taxon>Halobacteria</taxon>
        <taxon>Halobacteriales</taxon>
        <taxon>Natrialbaceae</taxon>
        <taxon>Natrinema</taxon>
    </lineage>
</organism>
<feature type="compositionally biased region" description="Basic and acidic residues" evidence="1">
    <location>
        <begin position="95"/>
        <end position="118"/>
    </location>
</feature>
<dbReference type="STRING" id="1186196.SAMN04489841_4093"/>
<protein>
    <submittedName>
        <fullName evidence="4">Short C-terminal domain-containing protein</fullName>
    </submittedName>
</protein>
<feature type="region of interest" description="Disordered" evidence="1">
    <location>
        <begin position="69"/>
        <end position="134"/>
    </location>
</feature>
<dbReference type="EMBL" id="FOFD01000006">
    <property type="protein sequence ID" value="SER55768.1"/>
    <property type="molecule type" value="Genomic_DNA"/>
</dbReference>
<dbReference type="AlphaFoldDB" id="A0A1H9Q5S6"/>
<proteinExistence type="predicted"/>
<evidence type="ECO:0000313" key="4">
    <source>
        <dbReference type="EMBL" id="SER55768.1"/>
    </source>
</evidence>
<evidence type="ECO:0000256" key="2">
    <source>
        <dbReference type="SAM" id="Phobius"/>
    </source>
</evidence>
<reference evidence="5" key="1">
    <citation type="submission" date="2016-10" db="EMBL/GenBank/DDBJ databases">
        <authorList>
            <person name="Varghese N."/>
            <person name="Submissions S."/>
        </authorList>
    </citation>
    <scope>NUCLEOTIDE SEQUENCE [LARGE SCALE GENOMIC DNA]</scope>
    <source>
        <strain evidence="5">DSM 25055</strain>
    </source>
</reference>
<dbReference type="OrthoDB" id="178074at2157"/>
<dbReference type="Proteomes" id="UP000199114">
    <property type="component" value="Unassembled WGS sequence"/>
</dbReference>
<keyword evidence="2" id="KW-0812">Transmembrane</keyword>
<keyword evidence="5" id="KW-1185">Reference proteome</keyword>